<evidence type="ECO:0000256" key="1">
    <source>
        <dbReference type="SAM" id="MobiDB-lite"/>
    </source>
</evidence>
<feature type="region of interest" description="Disordered" evidence="1">
    <location>
        <begin position="20"/>
        <end position="39"/>
    </location>
</feature>
<protein>
    <submittedName>
        <fullName evidence="2">Uncharacterized protein</fullName>
    </submittedName>
</protein>
<reference evidence="2" key="1">
    <citation type="journal article" date="2020" name="Cell">
        <title>Large-Scale Comparative Analyses of Tick Genomes Elucidate Their Genetic Diversity and Vector Capacities.</title>
        <authorList>
            <consortium name="Tick Genome and Microbiome Consortium (TIGMIC)"/>
            <person name="Jia N."/>
            <person name="Wang J."/>
            <person name="Shi W."/>
            <person name="Du L."/>
            <person name="Sun Y."/>
            <person name="Zhan W."/>
            <person name="Jiang J.F."/>
            <person name="Wang Q."/>
            <person name="Zhang B."/>
            <person name="Ji P."/>
            <person name="Bell-Sakyi L."/>
            <person name="Cui X.M."/>
            <person name="Yuan T.T."/>
            <person name="Jiang B.G."/>
            <person name="Yang W.F."/>
            <person name="Lam T.T."/>
            <person name="Chang Q.C."/>
            <person name="Ding S.J."/>
            <person name="Wang X.J."/>
            <person name="Zhu J.G."/>
            <person name="Ruan X.D."/>
            <person name="Zhao L."/>
            <person name="Wei J.T."/>
            <person name="Ye R.Z."/>
            <person name="Que T.C."/>
            <person name="Du C.H."/>
            <person name="Zhou Y.H."/>
            <person name="Cheng J.X."/>
            <person name="Dai P.F."/>
            <person name="Guo W.B."/>
            <person name="Han X.H."/>
            <person name="Huang E.J."/>
            <person name="Li L.F."/>
            <person name="Wei W."/>
            <person name="Gao Y.C."/>
            <person name="Liu J.Z."/>
            <person name="Shao H.Z."/>
            <person name="Wang X."/>
            <person name="Wang C.C."/>
            <person name="Yang T.C."/>
            <person name="Huo Q.B."/>
            <person name="Li W."/>
            <person name="Chen H.Y."/>
            <person name="Chen S.E."/>
            <person name="Zhou L.G."/>
            <person name="Ni X.B."/>
            <person name="Tian J.H."/>
            <person name="Sheng Y."/>
            <person name="Liu T."/>
            <person name="Pan Y.S."/>
            <person name="Xia L.Y."/>
            <person name="Li J."/>
            <person name="Zhao F."/>
            <person name="Cao W.C."/>
        </authorList>
    </citation>
    <scope>NUCLEOTIDE SEQUENCE</scope>
    <source>
        <strain evidence="2">Rmic-2018</strain>
    </source>
</reference>
<evidence type="ECO:0000313" key="2">
    <source>
        <dbReference type="EMBL" id="KAH8034328.1"/>
    </source>
</evidence>
<dbReference type="AlphaFoldDB" id="A0A9J6EJV9"/>
<comment type="caution">
    <text evidence="2">The sequence shown here is derived from an EMBL/GenBank/DDBJ whole genome shotgun (WGS) entry which is preliminary data.</text>
</comment>
<keyword evidence="3" id="KW-1185">Reference proteome</keyword>
<gene>
    <name evidence="2" type="ORF">HPB51_023321</name>
</gene>
<dbReference type="Proteomes" id="UP000821866">
    <property type="component" value="Chromosome 2"/>
</dbReference>
<evidence type="ECO:0000313" key="3">
    <source>
        <dbReference type="Proteomes" id="UP000821866"/>
    </source>
</evidence>
<dbReference type="EMBL" id="JABSTU010000004">
    <property type="protein sequence ID" value="KAH8034328.1"/>
    <property type="molecule type" value="Genomic_DNA"/>
</dbReference>
<accession>A0A9J6EJV9</accession>
<reference evidence="2" key="2">
    <citation type="submission" date="2021-09" db="EMBL/GenBank/DDBJ databases">
        <authorList>
            <person name="Jia N."/>
            <person name="Wang J."/>
            <person name="Shi W."/>
            <person name="Du L."/>
            <person name="Sun Y."/>
            <person name="Zhan W."/>
            <person name="Jiang J."/>
            <person name="Wang Q."/>
            <person name="Zhang B."/>
            <person name="Ji P."/>
            <person name="Sakyi L.B."/>
            <person name="Cui X."/>
            <person name="Yuan T."/>
            <person name="Jiang B."/>
            <person name="Yang W."/>
            <person name="Lam T.T.-Y."/>
            <person name="Chang Q."/>
            <person name="Ding S."/>
            <person name="Wang X."/>
            <person name="Zhu J."/>
            <person name="Ruan X."/>
            <person name="Zhao L."/>
            <person name="Wei J."/>
            <person name="Que T."/>
            <person name="Du C."/>
            <person name="Cheng J."/>
            <person name="Dai P."/>
            <person name="Han X."/>
            <person name="Huang E."/>
            <person name="Gao Y."/>
            <person name="Liu J."/>
            <person name="Shao H."/>
            <person name="Ye R."/>
            <person name="Li L."/>
            <person name="Wei W."/>
            <person name="Wang X."/>
            <person name="Wang C."/>
            <person name="Huo Q."/>
            <person name="Li W."/>
            <person name="Guo W."/>
            <person name="Chen H."/>
            <person name="Chen S."/>
            <person name="Zhou L."/>
            <person name="Zhou L."/>
            <person name="Ni X."/>
            <person name="Tian J."/>
            <person name="Zhou Y."/>
            <person name="Sheng Y."/>
            <person name="Liu T."/>
            <person name="Pan Y."/>
            <person name="Xia L."/>
            <person name="Li J."/>
            <person name="Zhao F."/>
            <person name="Cao W."/>
        </authorList>
    </citation>
    <scope>NUCLEOTIDE SEQUENCE</scope>
    <source>
        <strain evidence="2">Rmic-2018</strain>
        <tissue evidence="2">Larvae</tissue>
    </source>
</reference>
<sequence>MDSLVQYSFVGLVSGINRRPVPPPVERRRTSYASEQGPEAPSLLRLPINDLDRDNEWCLFHSASFHLREDQLQRAREANSGQHWRLQSRTGFIGTAPSSCGSHLDRDAPSLHRLSMYERDYECCLLVNFLRQLQQAQEVNGDQCRRLRSHASTGGAPSSYASVLNPGVPSLLGLPIRDLDRDEWGLFRSVFFQQRECQLTFV</sequence>
<name>A0A9J6EJV9_RHIMP</name>
<proteinExistence type="predicted"/>
<organism evidence="2 3">
    <name type="scientific">Rhipicephalus microplus</name>
    <name type="common">Cattle tick</name>
    <name type="synonym">Boophilus microplus</name>
    <dbReference type="NCBI Taxonomy" id="6941"/>
    <lineage>
        <taxon>Eukaryota</taxon>
        <taxon>Metazoa</taxon>
        <taxon>Ecdysozoa</taxon>
        <taxon>Arthropoda</taxon>
        <taxon>Chelicerata</taxon>
        <taxon>Arachnida</taxon>
        <taxon>Acari</taxon>
        <taxon>Parasitiformes</taxon>
        <taxon>Ixodida</taxon>
        <taxon>Ixodoidea</taxon>
        <taxon>Ixodidae</taxon>
        <taxon>Rhipicephalinae</taxon>
        <taxon>Rhipicephalus</taxon>
        <taxon>Boophilus</taxon>
    </lineage>
</organism>